<accession>A0A1I2QAB3</accession>
<sequence>MTPPRTALVIGAGIAGPTVAMALQKVGIEPTVYETHPHDTDGLGVFLTLGSNGVHALRVLDADEPVLALGFPTPGITLRNHRGRRLGSTRTGVPLQDGTTSQTVRRADLYRVLHETAAARGVAFEYGRRLVAAHDTGDGVRAEFADGSEAASDLLVGCDGIHSTVRTIIDPAAPAPTYARLVGTGGYARGVAVDVEPGSYEMVFGRRAFFGYAREPGGEVWWFANLPRPKEPGRGELEAITESRWREQLESAFAGDHGPLLPLIRATPRLLGTGPIHAVPHLPTWHRGRMVVVGDAAHAPSPTSGQGASLAVEDAVVLARCLRDVPDPAAALREFVRARRPRVERIIAQAARINNAKAPGPVGRVVRDAMLPLVLRLTADSKAARETYGYRVDWGAPVTAPGSASAGLGGGS</sequence>
<dbReference type="Pfam" id="PF01494">
    <property type="entry name" value="FAD_binding_3"/>
    <property type="match status" value="1"/>
</dbReference>
<dbReference type="Gene3D" id="3.50.50.60">
    <property type="entry name" value="FAD/NAD(P)-binding domain"/>
    <property type="match status" value="1"/>
</dbReference>
<reference evidence="5 6" key="1">
    <citation type="submission" date="2016-10" db="EMBL/GenBank/DDBJ databases">
        <authorList>
            <person name="de Groot N.N."/>
        </authorList>
    </citation>
    <scope>NUCLEOTIDE SEQUENCE [LARGE SCALE GENOMIC DNA]</scope>
    <source>
        <strain evidence="5 6">CPCC 202808</strain>
    </source>
</reference>
<keyword evidence="1" id="KW-0560">Oxidoreductase</keyword>
<dbReference type="PRINTS" id="PR00420">
    <property type="entry name" value="RNGMNOXGNASE"/>
</dbReference>
<evidence type="ECO:0000256" key="1">
    <source>
        <dbReference type="ARBA" id="ARBA00023002"/>
    </source>
</evidence>
<dbReference type="Proteomes" id="UP000199052">
    <property type="component" value="Unassembled WGS sequence"/>
</dbReference>
<dbReference type="AlphaFoldDB" id="A0A1I2QAB3"/>
<evidence type="ECO:0000313" key="6">
    <source>
        <dbReference type="Proteomes" id="UP000199052"/>
    </source>
</evidence>
<dbReference type="Proteomes" id="UP000533017">
    <property type="component" value="Unassembled WGS sequence"/>
</dbReference>
<dbReference type="SUPFAM" id="SSF51905">
    <property type="entry name" value="FAD/NAD(P)-binding domain"/>
    <property type="match status" value="1"/>
</dbReference>
<dbReference type="EMBL" id="JACBZA010000001">
    <property type="protein sequence ID" value="NYH83375.1"/>
    <property type="molecule type" value="Genomic_DNA"/>
</dbReference>
<evidence type="ECO:0000313" key="4">
    <source>
        <dbReference type="EMBL" id="NYH83375.1"/>
    </source>
</evidence>
<evidence type="ECO:0000313" key="5">
    <source>
        <dbReference type="EMBL" id="SFG22716.1"/>
    </source>
</evidence>
<dbReference type="PANTHER" id="PTHR13789">
    <property type="entry name" value="MONOOXYGENASE"/>
    <property type="match status" value="1"/>
</dbReference>
<reference evidence="4 7" key="2">
    <citation type="submission" date="2020-07" db="EMBL/GenBank/DDBJ databases">
        <title>Sequencing the genomes of 1000 actinobacteria strains.</title>
        <authorList>
            <person name="Klenk H.-P."/>
        </authorList>
    </citation>
    <scope>NUCLEOTIDE SEQUENCE [LARGE SCALE GENOMIC DNA]</scope>
    <source>
        <strain evidence="4 7">DSM 45117</strain>
    </source>
</reference>
<keyword evidence="7" id="KW-1185">Reference proteome</keyword>
<evidence type="ECO:0000259" key="3">
    <source>
        <dbReference type="Pfam" id="PF01494"/>
    </source>
</evidence>
<dbReference type="STRING" id="504797.SAMN05421678_104377"/>
<dbReference type="RefSeq" id="WP_202818008.1">
    <property type="nucleotide sequence ID" value="NZ_FOOI01000004.1"/>
</dbReference>
<evidence type="ECO:0000256" key="2">
    <source>
        <dbReference type="ARBA" id="ARBA00023033"/>
    </source>
</evidence>
<dbReference type="InterPro" id="IPR036188">
    <property type="entry name" value="FAD/NAD-bd_sf"/>
</dbReference>
<name>A0A1I2QAB3_9ACTN</name>
<keyword evidence="2" id="KW-0503">Monooxygenase</keyword>
<dbReference type="GO" id="GO:0071949">
    <property type="term" value="F:FAD binding"/>
    <property type="evidence" value="ECO:0007669"/>
    <property type="project" value="InterPro"/>
</dbReference>
<dbReference type="GO" id="GO:0004497">
    <property type="term" value="F:monooxygenase activity"/>
    <property type="evidence" value="ECO:0007669"/>
    <property type="project" value="UniProtKB-KW"/>
</dbReference>
<evidence type="ECO:0000313" key="7">
    <source>
        <dbReference type="Proteomes" id="UP000533017"/>
    </source>
</evidence>
<dbReference type="PANTHER" id="PTHR13789:SF309">
    <property type="entry name" value="PUTATIVE (AFU_ORTHOLOGUE AFUA_6G14510)-RELATED"/>
    <property type="match status" value="1"/>
</dbReference>
<dbReference type="InterPro" id="IPR050493">
    <property type="entry name" value="FAD-dep_Monooxygenase_BioMet"/>
</dbReference>
<proteinExistence type="predicted"/>
<feature type="domain" description="FAD-binding" evidence="3">
    <location>
        <begin position="7"/>
        <end position="349"/>
    </location>
</feature>
<dbReference type="InterPro" id="IPR002938">
    <property type="entry name" value="FAD-bd"/>
</dbReference>
<organism evidence="5 6">
    <name type="scientific">Actinopolymorpha cephalotaxi</name>
    <dbReference type="NCBI Taxonomy" id="504797"/>
    <lineage>
        <taxon>Bacteria</taxon>
        <taxon>Bacillati</taxon>
        <taxon>Actinomycetota</taxon>
        <taxon>Actinomycetes</taxon>
        <taxon>Propionibacteriales</taxon>
        <taxon>Actinopolymorphaceae</taxon>
        <taxon>Actinopolymorpha</taxon>
    </lineage>
</organism>
<gene>
    <name evidence="4" type="ORF">FHR37_002226</name>
    <name evidence="5" type="ORF">SAMN05421678_104377</name>
</gene>
<dbReference type="EMBL" id="FOOI01000004">
    <property type="protein sequence ID" value="SFG22716.1"/>
    <property type="molecule type" value="Genomic_DNA"/>
</dbReference>
<protein>
    <submittedName>
        <fullName evidence="4 5">2-polyprenyl-6-methoxyphenol hydroxylase</fullName>
    </submittedName>
</protein>